<dbReference type="NCBIfam" id="TIGR00526">
    <property type="entry name" value="folB_dom"/>
    <property type="match status" value="1"/>
</dbReference>
<dbReference type="EMBL" id="SACN01000002">
    <property type="protein sequence ID" value="RVT91248.1"/>
    <property type="molecule type" value="Genomic_DNA"/>
</dbReference>
<evidence type="ECO:0000256" key="4">
    <source>
        <dbReference type="ARBA" id="ARBA00013043"/>
    </source>
</evidence>
<evidence type="ECO:0000256" key="3">
    <source>
        <dbReference type="ARBA" id="ARBA00005708"/>
    </source>
</evidence>
<dbReference type="Gene3D" id="3.30.1130.10">
    <property type="match status" value="1"/>
</dbReference>
<feature type="domain" description="Dihydroneopterin aldolase/epimerase" evidence="8">
    <location>
        <begin position="21"/>
        <end position="131"/>
    </location>
</feature>
<sequence length="136" mass="15073">MDPASLDGLVPPALRPTTRRILLEDFALPVDIGFHEFEIGSPQRIFVTIEVWLNEAAFADVDEVAAAWDYDFLRTEILRLVEGRRFNLQETLAREIYTLVGARAGVTGLRVSTSKPDVYPDCAAVGVELSSQIPRG</sequence>
<dbReference type="Proteomes" id="UP000282971">
    <property type="component" value="Unassembled WGS sequence"/>
</dbReference>
<dbReference type="PANTHER" id="PTHR42844">
    <property type="entry name" value="DIHYDRONEOPTERIN ALDOLASE 1-RELATED"/>
    <property type="match status" value="1"/>
</dbReference>
<dbReference type="AlphaFoldDB" id="A0A437M0R6"/>
<evidence type="ECO:0000313" key="10">
    <source>
        <dbReference type="Proteomes" id="UP000282971"/>
    </source>
</evidence>
<organism evidence="9 10">
    <name type="scientific">Sphingomonas crocodyli</name>
    <dbReference type="NCBI Taxonomy" id="1979270"/>
    <lineage>
        <taxon>Bacteria</taxon>
        <taxon>Pseudomonadati</taxon>
        <taxon>Pseudomonadota</taxon>
        <taxon>Alphaproteobacteria</taxon>
        <taxon>Sphingomonadales</taxon>
        <taxon>Sphingomonadaceae</taxon>
        <taxon>Sphingomonas</taxon>
    </lineage>
</organism>
<dbReference type="GO" id="GO:0005737">
    <property type="term" value="C:cytoplasm"/>
    <property type="evidence" value="ECO:0007669"/>
    <property type="project" value="TreeGrafter"/>
</dbReference>
<name>A0A437M0R6_9SPHN</name>
<proteinExistence type="inferred from homology"/>
<dbReference type="Pfam" id="PF02152">
    <property type="entry name" value="FolB"/>
    <property type="match status" value="1"/>
</dbReference>
<dbReference type="PANTHER" id="PTHR42844:SF1">
    <property type="entry name" value="DIHYDRONEOPTERIN ALDOLASE 1-RELATED"/>
    <property type="match status" value="1"/>
</dbReference>
<keyword evidence="5" id="KW-0289">Folate biosynthesis</keyword>
<dbReference type="SMART" id="SM00905">
    <property type="entry name" value="FolB"/>
    <property type="match status" value="1"/>
</dbReference>
<dbReference type="SUPFAM" id="SSF55620">
    <property type="entry name" value="Tetrahydrobiopterin biosynthesis enzymes-like"/>
    <property type="match status" value="1"/>
</dbReference>
<evidence type="ECO:0000259" key="8">
    <source>
        <dbReference type="SMART" id="SM00905"/>
    </source>
</evidence>
<comment type="pathway">
    <text evidence="2">Cofactor biosynthesis; tetrahydrofolate biosynthesis; 2-amino-4-hydroxy-6-hydroxymethyl-7,8-dihydropteridine diphosphate from 7,8-dihydroneopterin triphosphate: step 3/4.</text>
</comment>
<comment type="catalytic activity">
    <reaction evidence="1">
        <text>7,8-dihydroneopterin = 6-hydroxymethyl-7,8-dihydropterin + glycolaldehyde</text>
        <dbReference type="Rhea" id="RHEA:10540"/>
        <dbReference type="ChEBI" id="CHEBI:17001"/>
        <dbReference type="ChEBI" id="CHEBI:17071"/>
        <dbReference type="ChEBI" id="CHEBI:44841"/>
        <dbReference type="EC" id="4.1.2.25"/>
    </reaction>
</comment>
<comment type="caution">
    <text evidence="9">The sequence shown here is derived from an EMBL/GenBank/DDBJ whole genome shotgun (WGS) entry which is preliminary data.</text>
</comment>
<evidence type="ECO:0000256" key="6">
    <source>
        <dbReference type="ARBA" id="ARBA00023239"/>
    </source>
</evidence>
<evidence type="ECO:0000256" key="7">
    <source>
        <dbReference type="ARBA" id="ARBA00032903"/>
    </source>
</evidence>
<evidence type="ECO:0000256" key="2">
    <source>
        <dbReference type="ARBA" id="ARBA00005013"/>
    </source>
</evidence>
<comment type="similarity">
    <text evidence="3">Belongs to the DHNA family.</text>
</comment>
<keyword evidence="6" id="KW-0456">Lyase</keyword>
<evidence type="ECO:0000313" key="9">
    <source>
        <dbReference type="EMBL" id="RVT91248.1"/>
    </source>
</evidence>
<keyword evidence="10" id="KW-1185">Reference proteome</keyword>
<dbReference type="OrthoDB" id="7594733at2"/>
<dbReference type="InterPro" id="IPR006157">
    <property type="entry name" value="FolB_dom"/>
</dbReference>
<evidence type="ECO:0000256" key="1">
    <source>
        <dbReference type="ARBA" id="ARBA00001353"/>
    </source>
</evidence>
<dbReference type="RefSeq" id="WP_127745260.1">
    <property type="nucleotide sequence ID" value="NZ_SACN01000002.1"/>
</dbReference>
<gene>
    <name evidence="9" type="ORF">EOD43_17210</name>
</gene>
<dbReference type="GO" id="GO:0046656">
    <property type="term" value="P:folic acid biosynthetic process"/>
    <property type="evidence" value="ECO:0007669"/>
    <property type="project" value="UniProtKB-KW"/>
</dbReference>
<protein>
    <recommendedName>
        <fullName evidence="4">dihydroneopterin aldolase</fullName>
        <ecNumber evidence="4">4.1.2.25</ecNumber>
    </recommendedName>
    <alternativeName>
        <fullName evidence="7">7,8-dihydroneopterin aldolase</fullName>
    </alternativeName>
</protein>
<dbReference type="EC" id="4.1.2.25" evidence="4"/>
<evidence type="ECO:0000256" key="5">
    <source>
        <dbReference type="ARBA" id="ARBA00022909"/>
    </source>
</evidence>
<dbReference type="InterPro" id="IPR006156">
    <property type="entry name" value="Dihydroneopterin_aldolase"/>
</dbReference>
<dbReference type="InterPro" id="IPR043133">
    <property type="entry name" value="GTP-CH-I_C/QueF"/>
</dbReference>
<reference evidence="9 10" key="1">
    <citation type="submission" date="2019-01" db="EMBL/GenBank/DDBJ databases">
        <authorList>
            <person name="Chen W.-M."/>
        </authorList>
    </citation>
    <scope>NUCLEOTIDE SEQUENCE [LARGE SCALE GENOMIC DNA]</scope>
    <source>
        <strain evidence="9 10">CCP-7</strain>
    </source>
</reference>
<accession>A0A437M0R6</accession>
<dbReference type="GO" id="GO:0004150">
    <property type="term" value="F:dihydroneopterin aldolase activity"/>
    <property type="evidence" value="ECO:0007669"/>
    <property type="project" value="UniProtKB-EC"/>
</dbReference>